<name>X0SPW5_9ZZZZ</name>
<reference evidence="1" key="1">
    <citation type="journal article" date="2014" name="Front. Microbiol.">
        <title>High frequency of phylogenetically diverse reductive dehalogenase-homologous genes in deep subseafloor sedimentary metagenomes.</title>
        <authorList>
            <person name="Kawai M."/>
            <person name="Futagami T."/>
            <person name="Toyoda A."/>
            <person name="Takaki Y."/>
            <person name="Nishi S."/>
            <person name="Hori S."/>
            <person name="Arai W."/>
            <person name="Tsubouchi T."/>
            <person name="Morono Y."/>
            <person name="Uchiyama I."/>
            <person name="Ito T."/>
            <person name="Fujiyama A."/>
            <person name="Inagaki F."/>
            <person name="Takami H."/>
        </authorList>
    </citation>
    <scope>NUCLEOTIDE SEQUENCE</scope>
    <source>
        <strain evidence="1">Expedition CK06-06</strain>
    </source>
</reference>
<protein>
    <submittedName>
        <fullName evidence="1">Uncharacterized protein</fullName>
    </submittedName>
</protein>
<evidence type="ECO:0000313" key="1">
    <source>
        <dbReference type="EMBL" id="GAF77171.1"/>
    </source>
</evidence>
<dbReference type="AlphaFoldDB" id="X0SPW5"/>
<accession>X0SPW5</accession>
<sequence length="156" mass="17482">MAKRGRTVGGVQNARWLAEAEILADNPEISDIKMVEELIKRGIATTRQTVHMDRQNDLEAMSSKDIKETKSAMIKELDTLINIAYARASAGGGDSLRAMDKYDKLFNTKAKVLVAFERAKMSKKSSERPIINVLIGKPKLYKEKVENVEKNKEATE</sequence>
<gene>
    <name evidence="1" type="ORF">S01H1_13601</name>
</gene>
<dbReference type="EMBL" id="BARS01007024">
    <property type="protein sequence ID" value="GAF77171.1"/>
    <property type="molecule type" value="Genomic_DNA"/>
</dbReference>
<comment type="caution">
    <text evidence="1">The sequence shown here is derived from an EMBL/GenBank/DDBJ whole genome shotgun (WGS) entry which is preliminary data.</text>
</comment>
<proteinExistence type="predicted"/>
<organism evidence="1">
    <name type="scientific">marine sediment metagenome</name>
    <dbReference type="NCBI Taxonomy" id="412755"/>
    <lineage>
        <taxon>unclassified sequences</taxon>
        <taxon>metagenomes</taxon>
        <taxon>ecological metagenomes</taxon>
    </lineage>
</organism>